<feature type="transmembrane region" description="Helical" evidence="6">
    <location>
        <begin position="25"/>
        <end position="47"/>
    </location>
</feature>
<dbReference type="Pfam" id="PF01061">
    <property type="entry name" value="ABC2_membrane"/>
    <property type="match status" value="1"/>
</dbReference>
<keyword evidence="9" id="KW-1185">Reference proteome</keyword>
<evidence type="ECO:0000256" key="1">
    <source>
        <dbReference type="ARBA" id="ARBA00004141"/>
    </source>
</evidence>
<dbReference type="GO" id="GO:0140359">
    <property type="term" value="F:ABC-type transporter activity"/>
    <property type="evidence" value="ECO:0007669"/>
    <property type="project" value="InterPro"/>
</dbReference>
<dbReference type="InterPro" id="IPR013525">
    <property type="entry name" value="ABC2_TM"/>
</dbReference>
<keyword evidence="6" id="KW-1003">Cell membrane</keyword>
<feature type="transmembrane region" description="Helical" evidence="6">
    <location>
        <begin position="110"/>
        <end position="135"/>
    </location>
</feature>
<evidence type="ECO:0000259" key="7">
    <source>
        <dbReference type="PROSITE" id="PS51012"/>
    </source>
</evidence>
<evidence type="ECO:0000313" key="9">
    <source>
        <dbReference type="Proteomes" id="UP000323454"/>
    </source>
</evidence>
<dbReference type="AlphaFoldDB" id="A0A5B2WQ47"/>
<dbReference type="PANTHER" id="PTHR43229:SF2">
    <property type="entry name" value="NODULATION PROTEIN J"/>
    <property type="match status" value="1"/>
</dbReference>
<comment type="similarity">
    <text evidence="6">Belongs to the ABC-2 integral membrane protein family.</text>
</comment>
<dbReference type="GO" id="GO:0046677">
    <property type="term" value="P:response to antibiotic"/>
    <property type="evidence" value="ECO:0007669"/>
    <property type="project" value="UniProtKB-KW"/>
</dbReference>
<comment type="subcellular location">
    <subcellularLocation>
        <location evidence="6">Cell membrane</location>
        <topology evidence="6">Multi-pass membrane protein</topology>
    </subcellularLocation>
    <subcellularLocation>
        <location evidence="1">Membrane</location>
        <topology evidence="1">Multi-pass membrane protein</topology>
    </subcellularLocation>
</comment>
<dbReference type="GO" id="GO:0043190">
    <property type="term" value="C:ATP-binding cassette (ABC) transporter complex"/>
    <property type="evidence" value="ECO:0007669"/>
    <property type="project" value="InterPro"/>
</dbReference>
<keyword evidence="4 6" id="KW-0472">Membrane</keyword>
<sequence length="263" mass="27734">MSTSTYAVRDSATMLRRSLRHALRYPGMTISSLAMPVLIMLLFAGLFGDTLGAGLGGAAHGGSYINYIAPGIILMGVGSGCVGIAVAVCTDMTEGIVARFKTMAISRASVLTGHVVGNMIQTLISTALVIAVAMLMGFRPTAGPVEWLAAAGLMVLLTLALTWFGVALGLVSKTPEAASNKPLLVQFLPFLGSAIVPTDSMPAGIRWFAEYQPFTPLIETLRGLLTGGPIGHNGILAVSWCVVLLVIGYFWSKKLYNRDLTRS</sequence>
<feature type="domain" description="ABC transmembrane type-2" evidence="7">
    <location>
        <begin position="27"/>
        <end position="255"/>
    </location>
</feature>
<dbReference type="PROSITE" id="PS51012">
    <property type="entry name" value="ABC_TM2"/>
    <property type="match status" value="1"/>
</dbReference>
<keyword evidence="3 6" id="KW-1133">Transmembrane helix</keyword>
<dbReference type="InterPro" id="IPR051784">
    <property type="entry name" value="Nod_factor_ABC_transporter"/>
</dbReference>
<keyword evidence="2 6" id="KW-0812">Transmembrane</keyword>
<feature type="transmembrane region" description="Helical" evidence="6">
    <location>
        <begin position="183"/>
        <end position="209"/>
    </location>
</feature>
<reference evidence="8 9" key="1">
    <citation type="submission" date="2019-09" db="EMBL/GenBank/DDBJ databases">
        <title>Goodfellowia gen. nov., a new genus of the Pseudonocardineae related to Actinoalloteichus, containing Goodfellowia coeruleoviolacea gen. nov., comb. nov. gen. nov., comb. nov.</title>
        <authorList>
            <person name="Labeda D."/>
        </authorList>
    </citation>
    <scope>NUCLEOTIDE SEQUENCE [LARGE SCALE GENOMIC DNA]</scope>
    <source>
        <strain evidence="8 9">AN110305</strain>
    </source>
</reference>
<proteinExistence type="inferred from homology"/>
<organism evidence="8 9">
    <name type="scientific">Solihabitans fulvus</name>
    <dbReference type="NCBI Taxonomy" id="1892852"/>
    <lineage>
        <taxon>Bacteria</taxon>
        <taxon>Bacillati</taxon>
        <taxon>Actinomycetota</taxon>
        <taxon>Actinomycetes</taxon>
        <taxon>Pseudonocardiales</taxon>
        <taxon>Pseudonocardiaceae</taxon>
        <taxon>Solihabitans</taxon>
    </lineage>
</organism>
<feature type="transmembrane region" description="Helical" evidence="6">
    <location>
        <begin position="147"/>
        <end position="171"/>
    </location>
</feature>
<evidence type="ECO:0000256" key="3">
    <source>
        <dbReference type="ARBA" id="ARBA00022989"/>
    </source>
</evidence>
<dbReference type="OrthoDB" id="670210at2"/>
<dbReference type="RefSeq" id="WP_149853759.1">
    <property type="nucleotide sequence ID" value="NZ_VUOB01000065.1"/>
</dbReference>
<comment type="caution">
    <text evidence="8">The sequence shown here is derived from an EMBL/GenBank/DDBJ whole genome shotgun (WGS) entry which is preliminary data.</text>
</comment>
<evidence type="ECO:0000256" key="5">
    <source>
        <dbReference type="ARBA" id="ARBA00023251"/>
    </source>
</evidence>
<evidence type="ECO:0000256" key="2">
    <source>
        <dbReference type="ARBA" id="ARBA00022692"/>
    </source>
</evidence>
<dbReference type="InterPro" id="IPR000412">
    <property type="entry name" value="ABC_2_transport"/>
</dbReference>
<feature type="transmembrane region" description="Helical" evidence="6">
    <location>
        <begin position="229"/>
        <end position="252"/>
    </location>
</feature>
<name>A0A5B2WQ47_9PSEU</name>
<dbReference type="PANTHER" id="PTHR43229">
    <property type="entry name" value="NODULATION PROTEIN J"/>
    <property type="match status" value="1"/>
</dbReference>
<protein>
    <recommendedName>
        <fullName evidence="6">Transport permease protein</fullName>
    </recommendedName>
</protein>
<dbReference type="Proteomes" id="UP000323454">
    <property type="component" value="Unassembled WGS sequence"/>
</dbReference>
<evidence type="ECO:0000256" key="4">
    <source>
        <dbReference type="ARBA" id="ARBA00023136"/>
    </source>
</evidence>
<dbReference type="InterPro" id="IPR047817">
    <property type="entry name" value="ABC2_TM_bact-type"/>
</dbReference>
<dbReference type="EMBL" id="VUOB01000065">
    <property type="protein sequence ID" value="KAA2253595.1"/>
    <property type="molecule type" value="Genomic_DNA"/>
</dbReference>
<feature type="transmembrane region" description="Helical" evidence="6">
    <location>
        <begin position="67"/>
        <end position="89"/>
    </location>
</feature>
<evidence type="ECO:0000256" key="6">
    <source>
        <dbReference type="RuleBase" id="RU361157"/>
    </source>
</evidence>
<evidence type="ECO:0000313" key="8">
    <source>
        <dbReference type="EMBL" id="KAA2253595.1"/>
    </source>
</evidence>
<gene>
    <name evidence="8" type="ORF">F0L68_32850</name>
</gene>
<keyword evidence="5" id="KW-0046">Antibiotic resistance</keyword>
<keyword evidence="6" id="KW-0813">Transport</keyword>
<reference evidence="8 9" key="2">
    <citation type="submission" date="2019-09" db="EMBL/GenBank/DDBJ databases">
        <authorList>
            <person name="Jin C."/>
        </authorList>
    </citation>
    <scope>NUCLEOTIDE SEQUENCE [LARGE SCALE GENOMIC DNA]</scope>
    <source>
        <strain evidence="8 9">AN110305</strain>
    </source>
</reference>
<accession>A0A5B2WQ47</accession>
<dbReference type="PIRSF" id="PIRSF006648">
    <property type="entry name" value="DrrB"/>
    <property type="match status" value="1"/>
</dbReference>